<feature type="region of interest" description="Disordered" evidence="2">
    <location>
        <begin position="98"/>
        <end position="123"/>
    </location>
</feature>
<feature type="coiled-coil region" evidence="1">
    <location>
        <begin position="286"/>
        <end position="327"/>
    </location>
</feature>
<proteinExistence type="predicted"/>
<evidence type="ECO:0000313" key="4">
    <source>
        <dbReference type="Proteomes" id="UP001189429"/>
    </source>
</evidence>
<reference evidence="3" key="1">
    <citation type="submission" date="2023-10" db="EMBL/GenBank/DDBJ databases">
        <authorList>
            <person name="Chen Y."/>
            <person name="Shah S."/>
            <person name="Dougan E. K."/>
            <person name="Thang M."/>
            <person name="Chan C."/>
        </authorList>
    </citation>
    <scope>NUCLEOTIDE SEQUENCE [LARGE SCALE GENOMIC DNA]</scope>
</reference>
<feature type="region of interest" description="Disordered" evidence="2">
    <location>
        <begin position="1"/>
        <end position="29"/>
    </location>
</feature>
<dbReference type="Proteomes" id="UP001189429">
    <property type="component" value="Unassembled WGS sequence"/>
</dbReference>
<sequence>MAPKKGSKRVAAAVGAAGRPGKAARRSPQEEQLHAVAQALAAAALPDGCRAMLLAVLPTSLGAPADARHAVQARVVDMVGEALARTLADRDAAASKATEEAAAAGRRQAELQAAQAASEGAREDRAKAMQDKRAALSSADATLTEAKVTLAGRQKAELAAKEAEAAKMTECEAFDLLVAEHLCPLREGAWEEGALCGQQRVEQLQPALQIADLDASVRASLGSSGSKRASERSAFDTLVLEQVATSLFEKAAALRRELAERAAGLAEAGACVAAQASEVDTAEGAAQECRAAFEQALAQLHESEAQAKAAAQELQAFAAEVQRASQASEAAHGNLELFRAGPLAAYEALRHFDSKGAEAARAATAASKETLACVTAGGA</sequence>
<accession>A0ABN9SMA2</accession>
<keyword evidence="1" id="KW-0175">Coiled coil</keyword>
<protein>
    <submittedName>
        <fullName evidence="3">Uncharacterized protein</fullName>
    </submittedName>
</protein>
<evidence type="ECO:0000256" key="2">
    <source>
        <dbReference type="SAM" id="MobiDB-lite"/>
    </source>
</evidence>
<gene>
    <name evidence="3" type="ORF">PCOR1329_LOCUS30763</name>
</gene>
<feature type="compositionally biased region" description="Low complexity" evidence="2">
    <location>
        <begin position="9"/>
        <end position="21"/>
    </location>
</feature>
<organism evidence="3 4">
    <name type="scientific">Prorocentrum cordatum</name>
    <dbReference type="NCBI Taxonomy" id="2364126"/>
    <lineage>
        <taxon>Eukaryota</taxon>
        <taxon>Sar</taxon>
        <taxon>Alveolata</taxon>
        <taxon>Dinophyceae</taxon>
        <taxon>Prorocentrales</taxon>
        <taxon>Prorocentraceae</taxon>
        <taxon>Prorocentrum</taxon>
    </lineage>
</organism>
<keyword evidence="4" id="KW-1185">Reference proteome</keyword>
<comment type="caution">
    <text evidence="3">The sequence shown here is derived from an EMBL/GenBank/DDBJ whole genome shotgun (WGS) entry which is preliminary data.</text>
</comment>
<evidence type="ECO:0000256" key="1">
    <source>
        <dbReference type="SAM" id="Coils"/>
    </source>
</evidence>
<feature type="compositionally biased region" description="Low complexity" evidence="2">
    <location>
        <begin position="100"/>
        <end position="119"/>
    </location>
</feature>
<name>A0ABN9SMA2_9DINO</name>
<dbReference type="EMBL" id="CAUYUJ010011925">
    <property type="protein sequence ID" value="CAK0832909.1"/>
    <property type="molecule type" value="Genomic_DNA"/>
</dbReference>
<evidence type="ECO:0000313" key="3">
    <source>
        <dbReference type="EMBL" id="CAK0832909.1"/>
    </source>
</evidence>